<keyword evidence="2" id="KW-1003">Cell membrane</keyword>
<evidence type="ECO:0000256" key="2">
    <source>
        <dbReference type="ARBA" id="ARBA00022475"/>
    </source>
</evidence>
<keyword evidence="6" id="KW-0677">Repeat</keyword>
<keyword evidence="4" id="KW-0997">Cell inner membrane</keyword>
<dbReference type="EMBL" id="CP063982">
    <property type="protein sequence ID" value="UOD49612.1"/>
    <property type="molecule type" value="Genomic_DNA"/>
</dbReference>
<evidence type="ECO:0000256" key="11">
    <source>
        <dbReference type="ARBA" id="ARBA00023136"/>
    </source>
</evidence>
<dbReference type="PANTHER" id="PTHR42859:SF3">
    <property type="entry name" value="ION-TRANSLOCATING OXIDOREDUCTASE COMPLEX SUBUNIT B"/>
    <property type="match status" value="1"/>
</dbReference>
<feature type="domain" description="4Fe-4S ferredoxin-type" evidence="12">
    <location>
        <begin position="107"/>
        <end position="136"/>
    </location>
</feature>
<evidence type="ECO:0000313" key="14">
    <source>
        <dbReference type="EMBL" id="UOD49612.1"/>
    </source>
</evidence>
<dbReference type="NCBIfam" id="TIGR01944">
    <property type="entry name" value="rnfB"/>
    <property type="match status" value="1"/>
</dbReference>
<dbReference type="PROSITE" id="PS51656">
    <property type="entry name" value="4FE4S"/>
    <property type="match status" value="1"/>
</dbReference>
<keyword evidence="10" id="KW-0411">Iron-sulfur</keyword>
<dbReference type="PROSITE" id="PS51379">
    <property type="entry name" value="4FE4S_FER_2"/>
    <property type="match status" value="2"/>
</dbReference>
<evidence type="ECO:0000259" key="13">
    <source>
        <dbReference type="PROSITE" id="PS51656"/>
    </source>
</evidence>
<accession>A0ABY4AKM1</accession>
<dbReference type="InterPro" id="IPR050294">
    <property type="entry name" value="RnfB_subfamily"/>
</dbReference>
<keyword evidence="5" id="KW-0479">Metal-binding</keyword>
<dbReference type="Proteomes" id="UP000831607">
    <property type="component" value="Chromosome"/>
</dbReference>
<dbReference type="PROSITE" id="PS00198">
    <property type="entry name" value="4FE4S_FER_1"/>
    <property type="match status" value="2"/>
</dbReference>
<reference evidence="14 15" key="1">
    <citation type="submission" date="2020-11" db="EMBL/GenBank/DDBJ databases">
        <title>Algicoccus daihaiensis sp.nov., isolated from Daihai Lake in Inner Mongolia.</title>
        <authorList>
            <person name="Kai J."/>
        </authorList>
    </citation>
    <scope>NUCLEOTIDE SEQUENCE [LARGE SCALE GENOMIC DNA]</scope>
    <source>
        <strain evidence="15">f23</strain>
    </source>
</reference>
<organism evidence="14 15">
    <name type="scientific">Orrella daihaiensis</name>
    <dbReference type="NCBI Taxonomy" id="2782176"/>
    <lineage>
        <taxon>Bacteria</taxon>
        <taxon>Pseudomonadati</taxon>
        <taxon>Pseudomonadota</taxon>
        <taxon>Betaproteobacteria</taxon>
        <taxon>Burkholderiales</taxon>
        <taxon>Alcaligenaceae</taxon>
        <taxon>Orrella</taxon>
    </lineage>
</organism>
<evidence type="ECO:0000256" key="4">
    <source>
        <dbReference type="ARBA" id="ARBA00022519"/>
    </source>
</evidence>
<keyword evidence="8" id="KW-0249">Electron transport</keyword>
<name>A0ABY4AKM1_9BURK</name>
<evidence type="ECO:0000256" key="5">
    <source>
        <dbReference type="ARBA" id="ARBA00022723"/>
    </source>
</evidence>
<protein>
    <submittedName>
        <fullName evidence="14">Electron transport complex subunit RsxB</fullName>
    </submittedName>
</protein>
<keyword evidence="1" id="KW-0813">Transport</keyword>
<dbReference type="InterPro" id="IPR007202">
    <property type="entry name" value="4Fe-4S_dom"/>
</dbReference>
<dbReference type="PANTHER" id="PTHR42859">
    <property type="entry name" value="OXIDOREDUCTASE"/>
    <property type="match status" value="1"/>
</dbReference>
<dbReference type="Pfam" id="PF14697">
    <property type="entry name" value="Fer4_21"/>
    <property type="match status" value="1"/>
</dbReference>
<proteinExistence type="predicted"/>
<dbReference type="SUPFAM" id="SSF54862">
    <property type="entry name" value="4Fe-4S ferredoxins"/>
    <property type="match status" value="1"/>
</dbReference>
<evidence type="ECO:0000256" key="9">
    <source>
        <dbReference type="ARBA" id="ARBA00023004"/>
    </source>
</evidence>
<feature type="domain" description="4Fe-4S ferredoxin-type" evidence="12">
    <location>
        <begin position="77"/>
        <end position="106"/>
    </location>
</feature>
<dbReference type="Pfam" id="PF04060">
    <property type="entry name" value="FeS"/>
    <property type="match status" value="1"/>
</dbReference>
<evidence type="ECO:0000256" key="10">
    <source>
        <dbReference type="ARBA" id="ARBA00023014"/>
    </source>
</evidence>
<keyword evidence="7" id="KW-1278">Translocase</keyword>
<keyword evidence="9" id="KW-0408">Iron</keyword>
<evidence type="ECO:0000256" key="3">
    <source>
        <dbReference type="ARBA" id="ARBA00022485"/>
    </source>
</evidence>
<evidence type="ECO:0000256" key="8">
    <source>
        <dbReference type="ARBA" id="ARBA00022982"/>
    </source>
</evidence>
<keyword evidence="3" id="KW-0004">4Fe-4S</keyword>
<dbReference type="InterPro" id="IPR017896">
    <property type="entry name" value="4Fe4S_Fe-S-bd"/>
</dbReference>
<dbReference type="Gene3D" id="1.10.15.40">
    <property type="entry name" value="Electron transport complex subunit B, putative Fe-S cluster"/>
    <property type="match status" value="1"/>
</dbReference>
<keyword evidence="11" id="KW-0472">Membrane</keyword>
<dbReference type="InterPro" id="IPR010207">
    <property type="entry name" value="Elect_transpt_cplx_RnfB/RsxB"/>
</dbReference>
<evidence type="ECO:0000313" key="15">
    <source>
        <dbReference type="Proteomes" id="UP000831607"/>
    </source>
</evidence>
<evidence type="ECO:0000256" key="7">
    <source>
        <dbReference type="ARBA" id="ARBA00022967"/>
    </source>
</evidence>
<feature type="domain" description="4Fe-4S" evidence="13">
    <location>
        <begin position="2"/>
        <end position="61"/>
    </location>
</feature>
<keyword evidence="15" id="KW-1185">Reference proteome</keyword>
<evidence type="ECO:0000259" key="12">
    <source>
        <dbReference type="PROSITE" id="PS51379"/>
    </source>
</evidence>
<dbReference type="InterPro" id="IPR017900">
    <property type="entry name" value="4Fe4S_Fe_S_CS"/>
</dbReference>
<dbReference type="Gene3D" id="3.30.70.20">
    <property type="match status" value="1"/>
</dbReference>
<evidence type="ECO:0000256" key="6">
    <source>
        <dbReference type="ARBA" id="ARBA00022737"/>
    </source>
</evidence>
<evidence type="ECO:0000256" key="1">
    <source>
        <dbReference type="ARBA" id="ARBA00022448"/>
    </source>
</evidence>
<sequence>MASPELIEQINRVLPQTQCTKCGFDGCEPYAQAMAEGLADINRCPPGGDAGVAKLSQMLNKPIKSIDPECGVPGPLHVAVIDEQHCIGCTLCIKACPVDAIVGANKRMHTVLTDWCTGCDLCLAPCPVDCIEMIPAAQNPEWTDERAQLARLRYDRRNQRLSAPAEHQLAPVATDADKQAAVAAALARARARRGQT</sequence>
<gene>
    <name evidence="14" type="ORF">DHf2319_09025</name>
</gene>